<evidence type="ECO:0000313" key="2">
    <source>
        <dbReference type="Proteomes" id="UP000254701"/>
    </source>
</evidence>
<dbReference type="AlphaFoldDB" id="A0A381IKF9"/>
<organism evidence="1 2">
    <name type="scientific">Aminobacter aminovorans</name>
    <name type="common">Chelatobacter heintzii</name>
    <dbReference type="NCBI Taxonomy" id="83263"/>
    <lineage>
        <taxon>Bacteria</taxon>
        <taxon>Pseudomonadati</taxon>
        <taxon>Pseudomonadota</taxon>
        <taxon>Alphaproteobacteria</taxon>
        <taxon>Hyphomicrobiales</taxon>
        <taxon>Phyllobacteriaceae</taxon>
        <taxon>Aminobacter</taxon>
    </lineage>
</organism>
<name>A0A381IKF9_AMIAI</name>
<proteinExistence type="predicted"/>
<evidence type="ECO:0000313" key="1">
    <source>
        <dbReference type="EMBL" id="SUY28367.1"/>
    </source>
</evidence>
<sequence>MAEEPADPTNVEDFMIRRLMKEGKITETQARHLIASLGYDWSSLLREARFLAKKR</sequence>
<protein>
    <submittedName>
        <fullName evidence="1">Uncharacterized protein</fullName>
    </submittedName>
</protein>
<gene>
    <name evidence="1" type="ORF">NCTC10684_05111</name>
</gene>
<dbReference type="Proteomes" id="UP000254701">
    <property type="component" value="Unassembled WGS sequence"/>
</dbReference>
<dbReference type="RefSeq" id="WP_165916133.1">
    <property type="nucleotide sequence ID" value="NZ_BAAAVY010000009.1"/>
</dbReference>
<dbReference type="EMBL" id="UFSM01000002">
    <property type="protein sequence ID" value="SUY28367.1"/>
    <property type="molecule type" value="Genomic_DNA"/>
</dbReference>
<accession>A0A381IKF9</accession>
<reference evidence="1 2" key="1">
    <citation type="submission" date="2018-06" db="EMBL/GenBank/DDBJ databases">
        <authorList>
            <consortium name="Pathogen Informatics"/>
            <person name="Doyle S."/>
        </authorList>
    </citation>
    <scope>NUCLEOTIDE SEQUENCE [LARGE SCALE GENOMIC DNA]</scope>
    <source>
        <strain evidence="1 2">NCTC10684</strain>
    </source>
</reference>